<evidence type="ECO:0000256" key="2">
    <source>
        <dbReference type="ARBA" id="ARBA00022481"/>
    </source>
</evidence>
<organism evidence="7 8">
    <name type="scientific">Candidatus Jacksonbacteria bacterium RIFCSPLOWO2_02_FULL_44_20</name>
    <dbReference type="NCBI Taxonomy" id="1798460"/>
    <lineage>
        <taxon>Bacteria</taxon>
        <taxon>Candidatus Jacksoniibacteriota</taxon>
    </lineage>
</organism>
<feature type="transmembrane region" description="Helical" evidence="6">
    <location>
        <begin position="20"/>
        <end position="46"/>
    </location>
</feature>
<dbReference type="EMBL" id="MHJU01000029">
    <property type="protein sequence ID" value="OGY72553.1"/>
    <property type="molecule type" value="Genomic_DNA"/>
</dbReference>
<keyword evidence="3 6" id="KW-0812">Transmembrane</keyword>
<keyword evidence="5 6" id="KW-0472">Membrane</keyword>
<evidence type="ECO:0000313" key="8">
    <source>
        <dbReference type="Proteomes" id="UP000178315"/>
    </source>
</evidence>
<proteinExistence type="predicted"/>
<dbReference type="Pfam" id="PF07963">
    <property type="entry name" value="N_methyl"/>
    <property type="match status" value="1"/>
</dbReference>
<dbReference type="Proteomes" id="UP000178315">
    <property type="component" value="Unassembled WGS sequence"/>
</dbReference>
<evidence type="ECO:0000256" key="1">
    <source>
        <dbReference type="ARBA" id="ARBA00004167"/>
    </source>
</evidence>
<dbReference type="GO" id="GO:0015628">
    <property type="term" value="P:protein secretion by the type II secretion system"/>
    <property type="evidence" value="ECO:0007669"/>
    <property type="project" value="InterPro"/>
</dbReference>
<dbReference type="InterPro" id="IPR002416">
    <property type="entry name" value="T2SS_protein-GspH"/>
</dbReference>
<dbReference type="InterPro" id="IPR045584">
    <property type="entry name" value="Pilin-like"/>
</dbReference>
<name>A0A1G2A6N1_9BACT</name>
<dbReference type="NCBIfam" id="TIGR02532">
    <property type="entry name" value="IV_pilin_GFxxxE"/>
    <property type="match status" value="1"/>
</dbReference>
<dbReference type="GO" id="GO:0016020">
    <property type="term" value="C:membrane"/>
    <property type="evidence" value="ECO:0007669"/>
    <property type="project" value="UniProtKB-SubCell"/>
</dbReference>
<keyword evidence="4 6" id="KW-1133">Transmembrane helix</keyword>
<accession>A0A1G2A6N1</accession>
<evidence type="ECO:0000256" key="5">
    <source>
        <dbReference type="ARBA" id="ARBA00023136"/>
    </source>
</evidence>
<gene>
    <name evidence="7" type="ORF">A3H61_01795</name>
</gene>
<evidence type="ECO:0000256" key="6">
    <source>
        <dbReference type="SAM" id="Phobius"/>
    </source>
</evidence>
<keyword evidence="2" id="KW-0488">Methylation</keyword>
<evidence type="ECO:0000256" key="4">
    <source>
        <dbReference type="ARBA" id="ARBA00022989"/>
    </source>
</evidence>
<dbReference type="AlphaFoldDB" id="A0A1G2A6N1"/>
<reference evidence="7 8" key="1">
    <citation type="journal article" date="2016" name="Nat. Commun.">
        <title>Thousands of microbial genomes shed light on interconnected biogeochemical processes in an aquifer system.</title>
        <authorList>
            <person name="Anantharaman K."/>
            <person name="Brown C.T."/>
            <person name="Hug L.A."/>
            <person name="Sharon I."/>
            <person name="Castelle C.J."/>
            <person name="Probst A.J."/>
            <person name="Thomas B.C."/>
            <person name="Singh A."/>
            <person name="Wilkins M.J."/>
            <person name="Karaoz U."/>
            <person name="Brodie E.L."/>
            <person name="Williams K.H."/>
            <person name="Hubbard S.S."/>
            <person name="Banfield J.F."/>
        </authorList>
    </citation>
    <scope>NUCLEOTIDE SEQUENCE [LARGE SCALE GENOMIC DNA]</scope>
</reference>
<dbReference type="PROSITE" id="PS00409">
    <property type="entry name" value="PROKAR_NTER_METHYL"/>
    <property type="match status" value="1"/>
</dbReference>
<comment type="caution">
    <text evidence="7">The sequence shown here is derived from an EMBL/GenBank/DDBJ whole genome shotgun (WGS) entry which is preliminary data.</text>
</comment>
<evidence type="ECO:0000256" key="3">
    <source>
        <dbReference type="ARBA" id="ARBA00022692"/>
    </source>
</evidence>
<dbReference type="SUPFAM" id="SSF54523">
    <property type="entry name" value="Pili subunits"/>
    <property type="match status" value="1"/>
</dbReference>
<evidence type="ECO:0008006" key="9">
    <source>
        <dbReference type="Google" id="ProtNLM"/>
    </source>
</evidence>
<comment type="subcellular location">
    <subcellularLocation>
        <location evidence="1">Membrane</location>
        <topology evidence="1">Single-pass membrane protein</topology>
    </subcellularLocation>
</comment>
<protein>
    <recommendedName>
        <fullName evidence="9">Type II secretion system protein GspG C-terminal domain-containing protein</fullName>
    </recommendedName>
</protein>
<dbReference type="InterPro" id="IPR012902">
    <property type="entry name" value="N_methyl_site"/>
</dbReference>
<dbReference type="PRINTS" id="PR00885">
    <property type="entry name" value="BCTERIALGSPH"/>
</dbReference>
<dbReference type="Gene3D" id="3.30.700.10">
    <property type="entry name" value="Glycoprotein, Type 4 Pilin"/>
    <property type="match status" value="1"/>
</dbReference>
<dbReference type="GO" id="GO:0015627">
    <property type="term" value="C:type II protein secretion system complex"/>
    <property type="evidence" value="ECO:0007669"/>
    <property type="project" value="InterPro"/>
</dbReference>
<evidence type="ECO:0000313" key="7">
    <source>
        <dbReference type="EMBL" id="OGY72553.1"/>
    </source>
</evidence>
<sequence>MFKSIIQKFMSQKSSIKTSYRGFTLLEILLVVAAIAILAGIVILAINPGKQLGDTRNAERRADVNTILNAVYQYTIDNNGTLPTSITTTQTEICKTGGTCTGLIDLSALTASEKYITSMPVDPNGTCNANGVCYEILKTANGRITVVAPDAEQGATISVTR</sequence>